<gene>
    <name evidence="11" type="ORF">C7416_101250</name>
</gene>
<dbReference type="Pfam" id="PF13506">
    <property type="entry name" value="Glyco_transf_21"/>
    <property type="match status" value="1"/>
</dbReference>
<dbReference type="PANTHER" id="PTHR12726:SF0">
    <property type="entry name" value="CERAMIDE GLUCOSYLTRANSFERASE"/>
    <property type="match status" value="1"/>
</dbReference>
<evidence type="ECO:0000256" key="9">
    <source>
        <dbReference type="SAM" id="MobiDB-lite"/>
    </source>
</evidence>
<dbReference type="Proteomes" id="UP000249638">
    <property type="component" value="Unassembled WGS sequence"/>
</dbReference>
<evidence type="ECO:0000256" key="7">
    <source>
        <dbReference type="ARBA" id="ARBA00022989"/>
    </source>
</evidence>
<feature type="transmembrane region" description="Helical" evidence="10">
    <location>
        <begin position="305"/>
        <end position="327"/>
    </location>
</feature>
<keyword evidence="8 10" id="KW-0472">Membrane</keyword>
<dbReference type="SUPFAM" id="SSF53448">
    <property type="entry name" value="Nucleotide-diphospho-sugar transferases"/>
    <property type="match status" value="1"/>
</dbReference>
<evidence type="ECO:0000256" key="2">
    <source>
        <dbReference type="ARBA" id="ARBA00004760"/>
    </source>
</evidence>
<feature type="transmembrane region" description="Helical" evidence="10">
    <location>
        <begin position="278"/>
        <end position="299"/>
    </location>
</feature>
<comment type="caution">
    <text evidence="11">The sequence shown here is derived from an EMBL/GenBank/DDBJ whole genome shotgun (WGS) entry which is preliminary data.</text>
</comment>
<evidence type="ECO:0000256" key="6">
    <source>
        <dbReference type="ARBA" id="ARBA00022692"/>
    </source>
</evidence>
<dbReference type="Gene3D" id="3.90.550.10">
    <property type="entry name" value="Spore Coat Polysaccharide Biosynthesis Protein SpsA, Chain A"/>
    <property type="match status" value="1"/>
</dbReference>
<proteinExistence type="predicted"/>
<keyword evidence="5" id="KW-0808">Transferase</keyword>
<feature type="transmembrane region" description="Helical" evidence="10">
    <location>
        <begin position="6"/>
        <end position="29"/>
    </location>
</feature>
<organism evidence="11 12">
    <name type="scientific">Cupriavidus phytorum</name>
    <dbReference type="NCBI Taxonomy" id="3024399"/>
    <lineage>
        <taxon>Bacteria</taxon>
        <taxon>Pseudomonadati</taxon>
        <taxon>Pseudomonadota</taxon>
        <taxon>Betaproteobacteria</taxon>
        <taxon>Burkholderiales</taxon>
        <taxon>Burkholderiaceae</taxon>
        <taxon>Cupriavidus</taxon>
    </lineage>
</organism>
<keyword evidence="4" id="KW-0328">Glycosyltransferase</keyword>
<comment type="subcellular location">
    <subcellularLocation>
        <location evidence="1">Membrane</location>
        <topology evidence="1">Multi-pass membrane protein</topology>
    </subcellularLocation>
</comment>
<evidence type="ECO:0000256" key="4">
    <source>
        <dbReference type="ARBA" id="ARBA00022676"/>
    </source>
</evidence>
<dbReference type="EMBL" id="QKZN01000001">
    <property type="protein sequence ID" value="PZX33968.1"/>
    <property type="molecule type" value="Genomic_DNA"/>
</dbReference>
<protein>
    <submittedName>
        <fullName evidence="11">Ceramide glucosyltransferase</fullName>
    </submittedName>
</protein>
<evidence type="ECO:0000256" key="8">
    <source>
        <dbReference type="ARBA" id="ARBA00023136"/>
    </source>
</evidence>
<comment type="pathway">
    <text evidence="2">Lipid metabolism; sphingolipid metabolism.</text>
</comment>
<keyword evidence="7 10" id="KW-1133">Transmembrane helix</keyword>
<reference evidence="11" key="1">
    <citation type="submission" date="2018-06" db="EMBL/GenBank/DDBJ databases">
        <title>Genomic Encyclopedia of Type Strains, Phase IV (KMG-V): Genome sequencing to study the core and pangenomes of soil and plant-associated prokaryotes.</title>
        <authorList>
            <person name="Whitman W."/>
        </authorList>
    </citation>
    <scope>NUCLEOTIDE SEQUENCE [LARGE SCALE GENOMIC DNA]</scope>
    <source>
        <strain evidence="11">MLR2-44</strain>
    </source>
</reference>
<evidence type="ECO:0000256" key="10">
    <source>
        <dbReference type="SAM" id="Phobius"/>
    </source>
</evidence>
<dbReference type="GO" id="GO:0006679">
    <property type="term" value="P:glucosylceramide biosynthetic process"/>
    <property type="evidence" value="ECO:0007669"/>
    <property type="project" value="TreeGrafter"/>
</dbReference>
<evidence type="ECO:0000256" key="3">
    <source>
        <dbReference type="ARBA" id="ARBA00004991"/>
    </source>
</evidence>
<evidence type="ECO:0000256" key="1">
    <source>
        <dbReference type="ARBA" id="ARBA00004141"/>
    </source>
</evidence>
<accession>A0A2W7PCW5</accession>
<keyword evidence="12" id="KW-1185">Reference proteome</keyword>
<name>A0A2W7PCW5_9BURK</name>
<dbReference type="GO" id="GO:0008120">
    <property type="term" value="F:ceramide glucosyltransferase activity"/>
    <property type="evidence" value="ECO:0007669"/>
    <property type="project" value="TreeGrafter"/>
</dbReference>
<dbReference type="AlphaFoldDB" id="A0A2W7PCW5"/>
<dbReference type="GO" id="GO:0016020">
    <property type="term" value="C:membrane"/>
    <property type="evidence" value="ECO:0007669"/>
    <property type="project" value="UniProtKB-SubCell"/>
</dbReference>
<dbReference type="NCBIfam" id="TIGR03472">
    <property type="entry name" value="HpnI"/>
    <property type="match status" value="1"/>
</dbReference>
<dbReference type="CDD" id="cd02520">
    <property type="entry name" value="Glucosylceramide_synthase"/>
    <property type="match status" value="1"/>
</dbReference>
<sequence length="429" mass="45706">MAAGLASILPGAALVCVAAGYALAAAWLSRRKPAPRGAMAATPVSVLKPLCGAEPRLYANLATFCRQRHPCFQLVFGVRAPDDPAIAVVERLRRDFPACDIALVIDPRVHGSNLKVSNLINLSGTARHDALVIADSDVAVAPDYLARVTAPLADAGVGVVTCLYRGHAIGGFWARLGAQFIDDWFVPAVRIAHAGGSRRFAFGATIALRRDALAAVGGFAALRDRLADDFWLGELTRRLGLRTVLSEVVVTTDITEDRFTLLWRHELRWMRTIASLNPAGYAFSFVTFTWPMLALGMWLAPLPLVIATAAVGAMARSVLAGSVAAALRAPLRDGLLLACWALALVGKRVWWREQVLSVGEGRHSGRTPALSPAPLPQAGEERTPAGAEIPRVRSPLPRAGEGLGERASAATKSSPDTPPFTGIHTERPL</sequence>
<dbReference type="InterPro" id="IPR029044">
    <property type="entry name" value="Nucleotide-diphossugar_trans"/>
</dbReference>
<evidence type="ECO:0000256" key="5">
    <source>
        <dbReference type="ARBA" id="ARBA00022679"/>
    </source>
</evidence>
<comment type="pathway">
    <text evidence="3">Sphingolipid metabolism.</text>
</comment>
<keyword evidence="6 10" id="KW-0812">Transmembrane</keyword>
<evidence type="ECO:0000313" key="12">
    <source>
        <dbReference type="Proteomes" id="UP000249638"/>
    </source>
</evidence>
<dbReference type="PANTHER" id="PTHR12726">
    <property type="entry name" value="CERAMIDE GLUCOSYLTRANSFERASE"/>
    <property type="match status" value="1"/>
</dbReference>
<evidence type="ECO:0000313" key="11">
    <source>
        <dbReference type="EMBL" id="PZX33968.1"/>
    </source>
</evidence>
<feature type="region of interest" description="Disordered" evidence="9">
    <location>
        <begin position="361"/>
        <end position="429"/>
    </location>
</feature>
<dbReference type="InterPro" id="IPR017835">
    <property type="entry name" value="Hopen-assoc_HpnI"/>
</dbReference>
<dbReference type="InterPro" id="IPR025993">
    <property type="entry name" value="Ceramide_glucosylTrfase"/>
</dbReference>